<accession>R7W1Z4</accession>
<dbReference type="InterPro" id="IPR000864">
    <property type="entry name" value="Prot_inh_pot1"/>
</dbReference>
<dbReference type="PANTHER" id="PTHR33091:SF7">
    <property type="entry name" value="INHIBITOR I FAMILY PROTEIN"/>
    <property type="match status" value="1"/>
</dbReference>
<name>R7W1Z4_AEGTA</name>
<dbReference type="InterPro" id="IPR036354">
    <property type="entry name" value="Prot_inh_pot1_sf"/>
</dbReference>
<evidence type="ECO:0000256" key="3">
    <source>
        <dbReference type="ARBA" id="ARBA00022900"/>
    </source>
</evidence>
<feature type="compositionally biased region" description="Basic and acidic residues" evidence="4">
    <location>
        <begin position="1"/>
        <end position="10"/>
    </location>
</feature>
<protein>
    <recommendedName>
        <fullName evidence="6">Subtilisin-chymotrypsin inhibitor-2A</fullName>
    </recommendedName>
</protein>
<dbReference type="GO" id="GO:0004867">
    <property type="term" value="F:serine-type endopeptidase inhibitor activity"/>
    <property type="evidence" value="ECO:0007669"/>
    <property type="project" value="UniProtKB-KW"/>
</dbReference>
<dbReference type="Pfam" id="PF00280">
    <property type="entry name" value="potato_inhibit"/>
    <property type="match status" value="1"/>
</dbReference>
<dbReference type="PRINTS" id="PR00292">
    <property type="entry name" value="POTATOINHBTR"/>
</dbReference>
<sequence length="90" mass="9660">MQELPHRDSAGSETPLATATDAATHRPKSSWPELLGASSEVAKQKILSDRPDVRVFVVPVGNNVTGDFNDKRVHVFVNTHGDVARVASIG</sequence>
<keyword evidence="2" id="KW-0646">Protease inhibitor</keyword>
<dbReference type="ExpressionAtlas" id="R7W1Z4">
    <property type="expression patterns" value="baseline"/>
</dbReference>
<dbReference type="AlphaFoldDB" id="R7W1Z4"/>
<dbReference type="EnsemblPlants" id="EMT00962">
    <property type="protein sequence ID" value="EMT00962"/>
    <property type="gene ID" value="F775_43049"/>
</dbReference>
<evidence type="ECO:0000256" key="2">
    <source>
        <dbReference type="ARBA" id="ARBA00022690"/>
    </source>
</evidence>
<comment type="similarity">
    <text evidence="1">Belongs to the protease inhibitor I13 (potato type I serine protease inhibitor) family.</text>
</comment>
<evidence type="ECO:0000313" key="5">
    <source>
        <dbReference type="EnsemblPlants" id="EMT00962"/>
    </source>
</evidence>
<dbReference type="PANTHER" id="PTHR33091">
    <property type="entry name" value="PROTEIN, PUTATIVE, EXPRESSED-RELATED"/>
    <property type="match status" value="1"/>
</dbReference>
<dbReference type="SUPFAM" id="SSF54654">
    <property type="entry name" value="CI-2 family of serine protease inhibitors"/>
    <property type="match status" value="1"/>
</dbReference>
<evidence type="ECO:0000256" key="1">
    <source>
        <dbReference type="ARBA" id="ARBA00008210"/>
    </source>
</evidence>
<evidence type="ECO:0008006" key="6">
    <source>
        <dbReference type="Google" id="ProtNLM"/>
    </source>
</evidence>
<organism evidence="5">
    <name type="scientific">Aegilops tauschii</name>
    <name type="common">Tausch's goatgrass</name>
    <name type="synonym">Aegilops squarrosa</name>
    <dbReference type="NCBI Taxonomy" id="37682"/>
    <lineage>
        <taxon>Eukaryota</taxon>
        <taxon>Viridiplantae</taxon>
        <taxon>Streptophyta</taxon>
        <taxon>Embryophyta</taxon>
        <taxon>Tracheophyta</taxon>
        <taxon>Spermatophyta</taxon>
        <taxon>Magnoliopsida</taxon>
        <taxon>Liliopsida</taxon>
        <taxon>Poales</taxon>
        <taxon>Poaceae</taxon>
        <taxon>BOP clade</taxon>
        <taxon>Pooideae</taxon>
        <taxon>Triticodae</taxon>
        <taxon>Triticeae</taxon>
        <taxon>Triticinae</taxon>
        <taxon>Aegilops</taxon>
    </lineage>
</organism>
<reference evidence="5" key="1">
    <citation type="submission" date="2015-06" db="UniProtKB">
        <authorList>
            <consortium name="EnsemblPlants"/>
        </authorList>
    </citation>
    <scope>IDENTIFICATION</scope>
</reference>
<keyword evidence="3" id="KW-0722">Serine protease inhibitor</keyword>
<evidence type="ECO:0000256" key="4">
    <source>
        <dbReference type="SAM" id="MobiDB-lite"/>
    </source>
</evidence>
<dbReference type="PROSITE" id="PS00285">
    <property type="entry name" value="POTATO_INHIBITOR"/>
    <property type="match status" value="1"/>
</dbReference>
<dbReference type="Gene3D" id="3.30.10.10">
    <property type="entry name" value="Trypsin Inhibitor V, subunit A"/>
    <property type="match status" value="1"/>
</dbReference>
<dbReference type="GO" id="GO:0009611">
    <property type="term" value="P:response to wounding"/>
    <property type="evidence" value="ECO:0007669"/>
    <property type="project" value="InterPro"/>
</dbReference>
<proteinExistence type="inferred from homology"/>
<feature type="region of interest" description="Disordered" evidence="4">
    <location>
        <begin position="1"/>
        <end position="35"/>
    </location>
</feature>